<gene>
    <name evidence="3" type="ORF">SAMN04488507_102016</name>
    <name evidence="2" type="ORF">TFLO_2137</name>
</gene>
<dbReference type="PROSITE" id="PS50943">
    <property type="entry name" value="HTH_CROC1"/>
    <property type="match status" value="1"/>
</dbReference>
<dbReference type="SUPFAM" id="SSF47413">
    <property type="entry name" value="lambda repressor-like DNA-binding domains"/>
    <property type="match status" value="1"/>
</dbReference>
<evidence type="ECO:0000313" key="3">
    <source>
        <dbReference type="EMBL" id="SFH85876.1"/>
    </source>
</evidence>
<comment type="caution">
    <text evidence="3">The sequence shown here is derived from an EMBL/GenBank/DDBJ whole genome shotgun (WGS) entry which is preliminary data.</text>
</comment>
<name>A0AB38BIH7_9LACT</name>
<accession>A0AB38BIH7</accession>
<dbReference type="GO" id="GO:0003677">
    <property type="term" value="F:DNA binding"/>
    <property type="evidence" value="ECO:0007669"/>
    <property type="project" value="UniProtKB-KW"/>
</dbReference>
<keyword evidence="4" id="KW-1185">Reference proteome</keyword>
<feature type="domain" description="HTH cro/C1-type" evidence="1">
    <location>
        <begin position="6"/>
        <end position="63"/>
    </location>
</feature>
<reference evidence="3 5" key="2">
    <citation type="submission" date="2016-10" db="EMBL/GenBank/DDBJ databases">
        <authorList>
            <person name="Varghese N."/>
            <person name="Submissions S."/>
        </authorList>
    </citation>
    <scope>NUCLEOTIDE SEQUENCE [LARGE SCALE GENOMIC DNA]</scope>
    <source>
        <strain evidence="3 5">DSM 2094</strain>
    </source>
</reference>
<sequence length="256" mass="29932">MIKVKLKEVLKDKKLSITDVSNATGIARSTLTPIVNNPEDVKAIKFDTLDKLCTYLDVDLHEVIEFKQNESKNEILRFWVSQNKKFGVIEIKRSNPYSEKSGFISFSVENHAEIKRGSKWEDDEFEEVEGSYLCTLEIMNNEEIMSLNTKFGDFKIQNSITPMDQADLKKILEKTDRQELMDLTVQIIFLFMFNSSLKLHIDSIDISWSIGSVILDRQKNSFKFENDYKNKTLKNVSDYEEAYNRENRNFNFYNVL</sequence>
<evidence type="ECO:0000313" key="5">
    <source>
        <dbReference type="Proteomes" id="UP000199686"/>
    </source>
</evidence>
<evidence type="ECO:0000259" key="1">
    <source>
        <dbReference type="PROSITE" id="PS50943"/>
    </source>
</evidence>
<dbReference type="SMART" id="SM00530">
    <property type="entry name" value="HTH_XRE"/>
    <property type="match status" value="1"/>
</dbReference>
<dbReference type="Proteomes" id="UP000199686">
    <property type="component" value="Unassembled WGS sequence"/>
</dbReference>
<proteinExistence type="predicted"/>
<evidence type="ECO:0000313" key="4">
    <source>
        <dbReference type="Proteomes" id="UP000195947"/>
    </source>
</evidence>
<dbReference type="AlphaFoldDB" id="A0AB38BIH7"/>
<protein>
    <submittedName>
        <fullName evidence="3">DNA-binding transcriptional regulator, XRE family</fullName>
    </submittedName>
</protein>
<dbReference type="Pfam" id="PF13443">
    <property type="entry name" value="HTH_26"/>
    <property type="match status" value="1"/>
</dbReference>
<dbReference type="CDD" id="cd00093">
    <property type="entry name" value="HTH_XRE"/>
    <property type="match status" value="1"/>
</dbReference>
<keyword evidence="3" id="KW-0238">DNA-binding</keyword>
<evidence type="ECO:0000313" key="2">
    <source>
        <dbReference type="EMBL" id="CZQ96996.1"/>
    </source>
</evidence>
<dbReference type="Gene3D" id="1.10.260.40">
    <property type="entry name" value="lambda repressor-like DNA-binding domains"/>
    <property type="match status" value="1"/>
</dbReference>
<dbReference type="Proteomes" id="UP000195947">
    <property type="component" value="Unassembled WGS sequence"/>
</dbReference>
<dbReference type="EMBL" id="FOQC01000020">
    <property type="protein sequence ID" value="SFH85876.1"/>
    <property type="molecule type" value="Genomic_DNA"/>
</dbReference>
<reference evidence="2 4" key="1">
    <citation type="submission" date="2016-02" db="EMBL/GenBank/DDBJ databases">
        <authorList>
            <person name="Strepis N."/>
        </authorList>
    </citation>
    <scope>NUCLEOTIDE SEQUENCE [LARGE SCALE GENOMIC DNA]</scope>
    <source>
        <strain evidence="2">Trichococcus flocculiformis</strain>
    </source>
</reference>
<organism evidence="3 5">
    <name type="scientific">Trichococcus flocculiformis</name>
    <dbReference type="NCBI Taxonomy" id="82803"/>
    <lineage>
        <taxon>Bacteria</taxon>
        <taxon>Bacillati</taxon>
        <taxon>Bacillota</taxon>
        <taxon>Bacilli</taxon>
        <taxon>Lactobacillales</taxon>
        <taxon>Carnobacteriaceae</taxon>
        <taxon>Trichococcus</taxon>
    </lineage>
</organism>
<dbReference type="EMBL" id="FJMZ01000027">
    <property type="protein sequence ID" value="CZQ96996.1"/>
    <property type="molecule type" value="Genomic_DNA"/>
</dbReference>
<dbReference type="RefSeq" id="WP_086989480.1">
    <property type="nucleotide sequence ID" value="NZ_FJMZ01000027.1"/>
</dbReference>
<dbReference type="InterPro" id="IPR010982">
    <property type="entry name" value="Lambda_DNA-bd_dom_sf"/>
</dbReference>
<dbReference type="InterPro" id="IPR001387">
    <property type="entry name" value="Cro/C1-type_HTH"/>
</dbReference>